<gene>
    <name evidence="8" type="ORF">D8Y22_04635</name>
</gene>
<keyword evidence="4" id="KW-0520">NAD</keyword>
<dbReference type="GO" id="GO:0008652">
    <property type="term" value="P:amino acid biosynthetic process"/>
    <property type="evidence" value="ECO:0007669"/>
    <property type="project" value="UniProtKB-KW"/>
</dbReference>
<dbReference type="Gene3D" id="3.40.50.720">
    <property type="entry name" value="NAD(P)-binding Rossmann-like Domain"/>
    <property type="match status" value="2"/>
</dbReference>
<evidence type="ECO:0000259" key="7">
    <source>
        <dbReference type="Pfam" id="PF02826"/>
    </source>
</evidence>
<accession>A0A4S3TRL1</accession>
<evidence type="ECO:0000256" key="4">
    <source>
        <dbReference type="ARBA" id="ARBA00023027"/>
    </source>
</evidence>
<comment type="caution">
    <text evidence="8">The sequence shown here is derived from an EMBL/GenBank/DDBJ whole genome shotgun (WGS) entry which is preliminary data.</text>
</comment>
<comment type="similarity">
    <text evidence="1 5">Belongs to the D-isomer specific 2-hydroxyacid dehydrogenase family.</text>
</comment>
<dbReference type="RefSeq" id="WP_141463550.1">
    <property type="nucleotide sequence ID" value="NZ_RBZW01000013.1"/>
</dbReference>
<dbReference type="FunFam" id="3.40.50.720:FF:000203">
    <property type="entry name" value="D-3-phosphoglycerate dehydrogenase (SerA)"/>
    <property type="match status" value="1"/>
</dbReference>
<protein>
    <submittedName>
        <fullName evidence="8">D-3-phosphoglycerate dehydrogenase</fullName>
    </submittedName>
</protein>
<dbReference type="PANTHER" id="PTHR42789">
    <property type="entry name" value="D-ISOMER SPECIFIC 2-HYDROXYACID DEHYDROGENASE FAMILY PROTEIN (AFU_ORTHOLOGUE AFUA_6G10090)"/>
    <property type="match status" value="1"/>
</dbReference>
<dbReference type="GO" id="GO:0051287">
    <property type="term" value="F:NAD binding"/>
    <property type="evidence" value="ECO:0007669"/>
    <property type="project" value="InterPro"/>
</dbReference>
<dbReference type="GO" id="GO:0016616">
    <property type="term" value="F:oxidoreductase activity, acting on the CH-OH group of donors, NAD or NADP as acceptor"/>
    <property type="evidence" value="ECO:0007669"/>
    <property type="project" value="InterPro"/>
</dbReference>
<reference evidence="8 9" key="1">
    <citation type="submission" date="2018-10" db="EMBL/GenBank/DDBJ databases">
        <title>Natronolimnobius sp. XQ-INN 246 isolated from Inner Mongolia Autonomous Region of China.</title>
        <authorList>
            <person name="Xue Q."/>
        </authorList>
    </citation>
    <scope>NUCLEOTIDE SEQUENCE [LARGE SCALE GENOMIC DNA]</scope>
    <source>
        <strain evidence="8 9">XQ-INN 246</strain>
    </source>
</reference>
<dbReference type="EMBL" id="RBZW01000013">
    <property type="protein sequence ID" value="THE65965.1"/>
    <property type="molecule type" value="Genomic_DNA"/>
</dbReference>
<dbReference type="InterPro" id="IPR029752">
    <property type="entry name" value="D-isomer_DH_CS1"/>
</dbReference>
<evidence type="ECO:0000313" key="8">
    <source>
        <dbReference type="EMBL" id="THE65965.1"/>
    </source>
</evidence>
<name>A0A4S3TRL1_9EURY</name>
<dbReference type="Proteomes" id="UP000318864">
    <property type="component" value="Unassembled WGS sequence"/>
</dbReference>
<dbReference type="InterPro" id="IPR006140">
    <property type="entry name" value="D-isomer_DH_NAD-bd"/>
</dbReference>
<organism evidence="8 9">
    <name type="scientific">Salinadaptatus halalkaliphilus</name>
    <dbReference type="NCBI Taxonomy" id="2419781"/>
    <lineage>
        <taxon>Archaea</taxon>
        <taxon>Methanobacteriati</taxon>
        <taxon>Methanobacteriota</taxon>
        <taxon>Stenosarchaea group</taxon>
        <taxon>Halobacteria</taxon>
        <taxon>Halobacteriales</taxon>
        <taxon>Natrialbaceae</taxon>
        <taxon>Salinadaptatus</taxon>
    </lineage>
</organism>
<keyword evidence="2" id="KW-0028">Amino-acid biosynthesis</keyword>
<evidence type="ECO:0000256" key="3">
    <source>
        <dbReference type="ARBA" id="ARBA00023002"/>
    </source>
</evidence>
<evidence type="ECO:0000256" key="1">
    <source>
        <dbReference type="ARBA" id="ARBA00005854"/>
    </source>
</evidence>
<evidence type="ECO:0000256" key="5">
    <source>
        <dbReference type="RuleBase" id="RU003719"/>
    </source>
</evidence>
<feature type="domain" description="D-isomer specific 2-hydroxyacid dehydrogenase NAD-binding" evidence="7">
    <location>
        <begin position="107"/>
        <end position="282"/>
    </location>
</feature>
<evidence type="ECO:0000256" key="2">
    <source>
        <dbReference type="ARBA" id="ARBA00022605"/>
    </source>
</evidence>
<keyword evidence="3 5" id="KW-0560">Oxidoreductase</keyword>
<dbReference type="PROSITE" id="PS00065">
    <property type="entry name" value="D_2_HYDROXYACID_DH_1"/>
    <property type="match status" value="1"/>
</dbReference>
<feature type="domain" description="D-isomer specific 2-hydroxyacid dehydrogenase catalytic" evidence="6">
    <location>
        <begin position="22"/>
        <end position="310"/>
    </location>
</feature>
<sequence>MLSGLIDQDLKPREPLVADLEGDVQLEVGVEATEAALIDALGGTNVLFTTSRLPVTETVLEAATDLELVAKIGTGIDSIDLDAAAEHDVTVVYTPGLNALAVAEHAVSLLLAVNRNVLRGQRTIEAGGWRDEMPLSRSLTGQTIGIVGFGNVGKRVAGLLDGFHTETLAFDPYVHEIDTQITGTTLLELEELLARADSVVVTAALTDETRGMIDADALESLDDDAVLVNTSRGAIVDQPALLEAIRDGSIGGAGLDAFETEPLPEDSPFRDHDNVVLTPHIAATTREYRHSAVETLAELTTAHIEGSDLPDRFVAVRPTERPVD</sequence>
<keyword evidence="9" id="KW-1185">Reference proteome</keyword>
<dbReference type="InterPro" id="IPR036291">
    <property type="entry name" value="NAD(P)-bd_dom_sf"/>
</dbReference>
<proteinExistence type="inferred from homology"/>
<evidence type="ECO:0000259" key="6">
    <source>
        <dbReference type="Pfam" id="PF00389"/>
    </source>
</evidence>
<dbReference type="SUPFAM" id="SSF52283">
    <property type="entry name" value="Formate/glycerate dehydrogenase catalytic domain-like"/>
    <property type="match status" value="1"/>
</dbReference>
<dbReference type="AlphaFoldDB" id="A0A4S3TRL1"/>
<evidence type="ECO:0000313" key="9">
    <source>
        <dbReference type="Proteomes" id="UP000318864"/>
    </source>
</evidence>
<dbReference type="InterPro" id="IPR006139">
    <property type="entry name" value="D-isomer_2_OHA_DH_cat_dom"/>
</dbReference>
<dbReference type="Pfam" id="PF02826">
    <property type="entry name" value="2-Hacid_dh_C"/>
    <property type="match status" value="1"/>
</dbReference>
<dbReference type="Pfam" id="PF00389">
    <property type="entry name" value="2-Hacid_dh"/>
    <property type="match status" value="1"/>
</dbReference>
<dbReference type="InterPro" id="IPR050857">
    <property type="entry name" value="D-2-hydroxyacid_DH"/>
</dbReference>
<dbReference type="PANTHER" id="PTHR42789:SF1">
    <property type="entry name" value="D-ISOMER SPECIFIC 2-HYDROXYACID DEHYDROGENASE FAMILY PROTEIN (AFU_ORTHOLOGUE AFUA_6G10090)"/>
    <property type="match status" value="1"/>
</dbReference>
<dbReference type="OrthoDB" id="34275at2157"/>
<dbReference type="SUPFAM" id="SSF51735">
    <property type="entry name" value="NAD(P)-binding Rossmann-fold domains"/>
    <property type="match status" value="1"/>
</dbReference>